<dbReference type="InterPro" id="IPR036028">
    <property type="entry name" value="SH3-like_dom_sf"/>
</dbReference>
<evidence type="ECO:0000256" key="3">
    <source>
        <dbReference type="SAM" id="MobiDB-lite"/>
    </source>
</evidence>
<dbReference type="EMBL" id="JADGJW010000307">
    <property type="protein sequence ID" value="KAJ3220316.1"/>
    <property type="molecule type" value="Genomic_DNA"/>
</dbReference>
<name>A0AAD5U0K2_9FUNG</name>
<proteinExistence type="predicted"/>
<feature type="region of interest" description="Disordered" evidence="3">
    <location>
        <begin position="353"/>
        <end position="387"/>
    </location>
</feature>
<reference evidence="5" key="1">
    <citation type="submission" date="2020-05" db="EMBL/GenBank/DDBJ databases">
        <title>Phylogenomic resolution of chytrid fungi.</title>
        <authorList>
            <person name="Stajich J.E."/>
            <person name="Amses K."/>
            <person name="Simmons R."/>
            <person name="Seto K."/>
            <person name="Myers J."/>
            <person name="Bonds A."/>
            <person name="Quandt C.A."/>
            <person name="Barry K."/>
            <person name="Liu P."/>
            <person name="Grigoriev I."/>
            <person name="Longcore J.E."/>
            <person name="James T.Y."/>
        </authorList>
    </citation>
    <scope>NUCLEOTIDE SEQUENCE</scope>
    <source>
        <strain evidence="5">JEL0476</strain>
    </source>
</reference>
<gene>
    <name evidence="5" type="ORF">HK099_004388</name>
</gene>
<evidence type="ECO:0000313" key="6">
    <source>
        <dbReference type="Proteomes" id="UP001211065"/>
    </source>
</evidence>
<dbReference type="Proteomes" id="UP001211065">
    <property type="component" value="Unassembled WGS sequence"/>
</dbReference>
<dbReference type="InterPro" id="IPR001452">
    <property type="entry name" value="SH3_domain"/>
</dbReference>
<comment type="caution">
    <text evidence="5">The sequence shown here is derived from an EMBL/GenBank/DDBJ whole genome shotgun (WGS) entry which is preliminary data.</text>
</comment>
<sequence>MSTGLPSCLPLQGSTFCSQYAQYNINNLFGQSLTPPVANPTVSEFDSYMATSFSTTQNFATTIKTVLECPEGTYNASNSRYFQSVYCALIVDASTKTFRCNENLPPPPLCKSTFDTFYNQFVRDIADPTNNGTTNKDVCNSTVPINTNQNILLSYITFSRSVAPDDNNCVKGSSIDLKQCGFPSIEDATAYCRTNQNDNCCKSDALGGSITDIEALLPGSVIISIETGTTSVTSPTVVKVFTTGPSLTPSSLPGNVSGAPVDGSIATSENAFTTPGSRNEMSPIPPADNIPQMPVADTMQAIYNYVPNLSDEIYLYIGDPIIVKNKFDDGWALGYNMTTKQEGSFPLACVGPFNDGQRGNGPDPRLSSRVSSIFSPSETGDLKNMYH</sequence>
<dbReference type="SMART" id="SM00326">
    <property type="entry name" value="SH3"/>
    <property type="match status" value="1"/>
</dbReference>
<dbReference type="Gene3D" id="2.30.30.40">
    <property type="entry name" value="SH3 Domains"/>
    <property type="match status" value="1"/>
</dbReference>
<dbReference type="AlphaFoldDB" id="A0AAD5U0K2"/>
<keyword evidence="6" id="KW-1185">Reference proteome</keyword>
<feature type="compositionally biased region" description="Polar residues" evidence="3">
    <location>
        <begin position="368"/>
        <end position="378"/>
    </location>
</feature>
<dbReference type="Pfam" id="PF00018">
    <property type="entry name" value="SH3_1"/>
    <property type="match status" value="1"/>
</dbReference>
<evidence type="ECO:0000259" key="4">
    <source>
        <dbReference type="PROSITE" id="PS50002"/>
    </source>
</evidence>
<keyword evidence="1 2" id="KW-0728">SH3 domain</keyword>
<feature type="domain" description="SH3" evidence="4">
    <location>
        <begin position="294"/>
        <end position="355"/>
    </location>
</feature>
<evidence type="ECO:0000256" key="2">
    <source>
        <dbReference type="PROSITE-ProRule" id="PRU00192"/>
    </source>
</evidence>
<evidence type="ECO:0000313" key="5">
    <source>
        <dbReference type="EMBL" id="KAJ3220316.1"/>
    </source>
</evidence>
<evidence type="ECO:0000256" key="1">
    <source>
        <dbReference type="ARBA" id="ARBA00022443"/>
    </source>
</evidence>
<dbReference type="PROSITE" id="PS50002">
    <property type="entry name" value="SH3"/>
    <property type="match status" value="1"/>
</dbReference>
<organism evidence="5 6">
    <name type="scientific">Clydaea vesicula</name>
    <dbReference type="NCBI Taxonomy" id="447962"/>
    <lineage>
        <taxon>Eukaryota</taxon>
        <taxon>Fungi</taxon>
        <taxon>Fungi incertae sedis</taxon>
        <taxon>Chytridiomycota</taxon>
        <taxon>Chytridiomycota incertae sedis</taxon>
        <taxon>Chytridiomycetes</taxon>
        <taxon>Lobulomycetales</taxon>
        <taxon>Lobulomycetaceae</taxon>
        <taxon>Clydaea</taxon>
    </lineage>
</organism>
<dbReference type="SUPFAM" id="SSF50044">
    <property type="entry name" value="SH3-domain"/>
    <property type="match status" value="1"/>
</dbReference>
<accession>A0AAD5U0K2</accession>
<protein>
    <recommendedName>
        <fullName evidence="4">SH3 domain-containing protein</fullName>
    </recommendedName>
</protein>